<accession>A0A1X7IZF2</accession>
<dbReference type="EMBL" id="FXAO01000002">
    <property type="protein sequence ID" value="SMG20530.1"/>
    <property type="molecule type" value="Genomic_DNA"/>
</dbReference>
<protein>
    <recommendedName>
        <fullName evidence="4">PrcB C-terminal</fullName>
    </recommendedName>
</protein>
<keyword evidence="1" id="KW-0732">Signal</keyword>
<dbReference type="RefSeq" id="WP_085497316.1">
    <property type="nucleotide sequence ID" value="NZ_FXAO01000002.1"/>
</dbReference>
<dbReference type="STRING" id="188872.SAMN03080602_01317"/>
<evidence type="ECO:0000313" key="2">
    <source>
        <dbReference type="EMBL" id="SMG20530.1"/>
    </source>
</evidence>
<reference evidence="3" key="1">
    <citation type="submission" date="2017-04" db="EMBL/GenBank/DDBJ databases">
        <authorList>
            <person name="Varghese N."/>
            <person name="Submissions S."/>
        </authorList>
    </citation>
    <scope>NUCLEOTIDE SEQUENCE [LARGE SCALE GENOMIC DNA]</scope>
    <source>
        <strain evidence="3">DSM 19835</strain>
    </source>
</reference>
<gene>
    <name evidence="2" type="ORF">SAMN03080602_01317</name>
</gene>
<feature type="signal peptide" evidence="1">
    <location>
        <begin position="1"/>
        <end position="19"/>
    </location>
</feature>
<dbReference type="OrthoDB" id="1442131at2"/>
<feature type="chain" id="PRO_5012485412" description="PrcB C-terminal" evidence="1">
    <location>
        <begin position="20"/>
        <end position="157"/>
    </location>
</feature>
<dbReference type="Proteomes" id="UP000193420">
    <property type="component" value="Unassembled WGS sequence"/>
</dbReference>
<dbReference type="PROSITE" id="PS51257">
    <property type="entry name" value="PROKAR_LIPOPROTEIN"/>
    <property type="match status" value="1"/>
</dbReference>
<evidence type="ECO:0000313" key="3">
    <source>
        <dbReference type="Proteomes" id="UP000193420"/>
    </source>
</evidence>
<dbReference type="AlphaFoldDB" id="A0A1X7IZF2"/>
<organism evidence="2 3">
    <name type="scientific">Arenibacter troitsensis</name>
    <dbReference type="NCBI Taxonomy" id="188872"/>
    <lineage>
        <taxon>Bacteria</taxon>
        <taxon>Pseudomonadati</taxon>
        <taxon>Bacteroidota</taxon>
        <taxon>Flavobacteriia</taxon>
        <taxon>Flavobacteriales</taxon>
        <taxon>Flavobacteriaceae</taxon>
        <taxon>Arenibacter</taxon>
    </lineage>
</organism>
<keyword evidence="3" id="KW-1185">Reference proteome</keyword>
<evidence type="ECO:0008006" key="4">
    <source>
        <dbReference type="Google" id="ProtNLM"/>
    </source>
</evidence>
<evidence type="ECO:0000256" key="1">
    <source>
        <dbReference type="SAM" id="SignalP"/>
    </source>
</evidence>
<name>A0A1X7IZF2_9FLAO</name>
<proteinExistence type="predicted"/>
<sequence length="157" mass="17272">MRLALLLLCFLGVSCSGQQGVPKNDVDSSLLNSEELHLVLADNYSGVEKSEFQVIRDSKTLKNFFLRINRTRKPGLPIPEVDFSKSLLLIYCAGTTMGVGGAELLLVKDTQDSIVVGPKKLAPSKKEITNVTTTPFSIYKMPLTLKEISFQQLKLGL</sequence>